<dbReference type="PANTHER" id="PTHR33112">
    <property type="entry name" value="DOMAIN PROTEIN, PUTATIVE-RELATED"/>
    <property type="match status" value="1"/>
</dbReference>
<reference evidence="2" key="1">
    <citation type="submission" date="2020-02" db="EMBL/GenBank/DDBJ databases">
        <authorList>
            <person name="Palmer J.M."/>
        </authorList>
    </citation>
    <scope>NUCLEOTIDE SEQUENCE</scope>
    <source>
        <strain evidence="2">EPUS1.4</strain>
        <tissue evidence="2">Thallus</tissue>
    </source>
</reference>
<feature type="domain" description="Heterokaryon incompatibility" evidence="1">
    <location>
        <begin position="1"/>
        <end position="108"/>
    </location>
</feature>
<sequence length="441" mass="50160">MTVARRFSIRYLWVDSLCIIQDSKEDWERESSTMRHVYANSSCNICATASSNPSEGLFRARQNNIIQPGLMIMKTDSTTNKYYIINNGYWDSQVTRTVLNKRGWVFQERLLAPRILHFARHQLFWECFTENKCEVYPVGIPLHRPLKSFKPIFTEATQKEGALSMDALCLWHRLIKEYTNCALTRSSDRLAALAGLARLFQDATGDEYLYGLWRSRLAESMHWQPLSPMTKHSCEYLSPSWSWASGIGSVTISAPDSHFITVLDARSHSSSFDITGQLLRGFIKIKGPVVRATCVENVRPILVSRRTTSKVYQLRLEVWPPESDDMTHFGSSRQLFIAPPKPSPGLITAALFQDFQSTKFDVGRSMLLLGVCVPLFDKVVEPHLKGLILEHTSSSSDLFVRIGTFEIRGKDRMEEFGVCVNSENKSCWLNEGVKRAVITIV</sequence>
<comment type="caution">
    <text evidence="2">The sequence shown here is derived from an EMBL/GenBank/DDBJ whole genome shotgun (WGS) entry which is preliminary data.</text>
</comment>
<protein>
    <recommendedName>
        <fullName evidence="1">Heterokaryon incompatibility domain-containing protein</fullName>
    </recommendedName>
</protein>
<accession>A0A8H7AHK7</accession>
<evidence type="ECO:0000313" key="3">
    <source>
        <dbReference type="Proteomes" id="UP000606974"/>
    </source>
</evidence>
<name>A0A8H7AHK7_9EURO</name>
<proteinExistence type="predicted"/>
<evidence type="ECO:0000259" key="1">
    <source>
        <dbReference type="Pfam" id="PF06985"/>
    </source>
</evidence>
<dbReference type="InterPro" id="IPR010730">
    <property type="entry name" value="HET"/>
</dbReference>
<dbReference type="AlphaFoldDB" id="A0A8H7AHK7"/>
<keyword evidence="3" id="KW-1185">Reference proteome</keyword>
<dbReference type="Proteomes" id="UP000606974">
    <property type="component" value="Unassembled WGS sequence"/>
</dbReference>
<gene>
    <name evidence="2" type="ORF">GJ744_001067</name>
</gene>
<evidence type="ECO:0000313" key="2">
    <source>
        <dbReference type="EMBL" id="KAF7505280.1"/>
    </source>
</evidence>
<dbReference type="Pfam" id="PF06985">
    <property type="entry name" value="HET"/>
    <property type="match status" value="1"/>
</dbReference>
<dbReference type="PANTHER" id="PTHR33112:SF16">
    <property type="entry name" value="HETEROKARYON INCOMPATIBILITY DOMAIN-CONTAINING PROTEIN"/>
    <property type="match status" value="1"/>
</dbReference>
<dbReference type="EMBL" id="JAACFV010000113">
    <property type="protein sequence ID" value="KAF7505280.1"/>
    <property type="molecule type" value="Genomic_DNA"/>
</dbReference>
<organism evidence="2 3">
    <name type="scientific">Endocarpon pusillum</name>
    <dbReference type="NCBI Taxonomy" id="364733"/>
    <lineage>
        <taxon>Eukaryota</taxon>
        <taxon>Fungi</taxon>
        <taxon>Dikarya</taxon>
        <taxon>Ascomycota</taxon>
        <taxon>Pezizomycotina</taxon>
        <taxon>Eurotiomycetes</taxon>
        <taxon>Chaetothyriomycetidae</taxon>
        <taxon>Verrucariales</taxon>
        <taxon>Verrucariaceae</taxon>
        <taxon>Endocarpon</taxon>
    </lineage>
</organism>
<dbReference type="OrthoDB" id="5125733at2759"/>